<dbReference type="PANTHER" id="PTHR19848">
    <property type="entry name" value="WD40 REPEAT PROTEIN"/>
    <property type="match status" value="1"/>
</dbReference>
<feature type="repeat" description="WD" evidence="3">
    <location>
        <begin position="533"/>
        <end position="575"/>
    </location>
</feature>
<dbReference type="FunCoup" id="K5WN16">
    <property type="interactions" value="164"/>
</dbReference>
<evidence type="ECO:0000313" key="5">
    <source>
        <dbReference type="Proteomes" id="UP000008370"/>
    </source>
</evidence>
<dbReference type="PANTHER" id="PTHR19848:SF8">
    <property type="entry name" value="F-BOX AND WD REPEAT DOMAIN CONTAINING 7"/>
    <property type="match status" value="1"/>
</dbReference>
<dbReference type="PROSITE" id="PS50082">
    <property type="entry name" value="WD_REPEATS_2"/>
    <property type="match status" value="2"/>
</dbReference>
<evidence type="ECO:0000313" key="4">
    <source>
        <dbReference type="EMBL" id="EKM51722.1"/>
    </source>
</evidence>
<dbReference type="InParanoid" id="K5WN16"/>
<accession>K5WN16</accession>
<sequence length="781" mass="87246">MFRHLPAPYKIFSSSLSSLQEGHALWYPEPHESGEPQIGDVGFLLRGAFIRLFNLDTSLPERKVSFWHTTFEDIEPLPPRAFQIDRRHRPLVPDSYRSHGVENTRVHSSEDINAGNNISATLNTEYTCRAAHGAVLQLSSEAHPETIFESRELKKYIVRNHDKWFAYTMGELGQAIEPADLVMVSGWVKTEADWATATFSNMSTSTIASLEGRVGDIGGFDTDTSHTSFVAGPTMQRHGENYLARMSGTRAARLTRDQCVFLKRYRLKTRLEVLRRAAARAAYHRYSEMVDEGDFSGDEDDVVLEVGDPDEDDSDMEGESDVADLLDILLDYILETTDVEIAIASDDEIASIMGDNQVDDFAGYLRQMQVPVEVADKVGSICIEDVISHEQDRALASRTIPGSDFEEWPNVTLDGAGRLDNPQQIFIGPTEAEARPLQLKQLIFHPSNADFCRCWALSTDGKLLAASFYIDEIFVWRLSDGLLVQRLCRQGHTNCVDSLAFSPSPDNSALVSGSEDKTAVVWDTKRGRELLRLEGHASRVDYVVYAPHAALVATASSGDRSVKVWDASTGARLHSFSIDEDISKLAFSPDGSRFYVGLLPSCSIYDTQTFAHITTLQHEDRSRFEWSMPRRGDRMVIASADGQVKIRSAMTGEELLAINHPKPLSFPAAFSPDGAEILATCNANNEAITYDSQTGELRRVYNLPSRVCHVAYSSKGDYVALCSVDEKLQVYDARSGAFLARFEGKRYFGRLQFLPDRPTLLIHPHEGPLRLLNIRDVLRMR</sequence>
<dbReference type="EMBL" id="JH930476">
    <property type="protein sequence ID" value="EKM51722.1"/>
    <property type="molecule type" value="Genomic_DNA"/>
</dbReference>
<evidence type="ECO:0000256" key="1">
    <source>
        <dbReference type="ARBA" id="ARBA00022574"/>
    </source>
</evidence>
<gene>
    <name evidence="4" type="ORF">PHACADRAFT_262040</name>
</gene>
<feature type="repeat" description="WD" evidence="3">
    <location>
        <begin position="489"/>
        <end position="532"/>
    </location>
</feature>
<dbReference type="RefSeq" id="XP_007399527.1">
    <property type="nucleotide sequence ID" value="XM_007399465.1"/>
</dbReference>
<dbReference type="InterPro" id="IPR019775">
    <property type="entry name" value="WD40_repeat_CS"/>
</dbReference>
<evidence type="ECO:0000256" key="2">
    <source>
        <dbReference type="ARBA" id="ARBA00022737"/>
    </source>
</evidence>
<dbReference type="AlphaFoldDB" id="K5WN16"/>
<dbReference type="OrthoDB" id="3222453at2759"/>
<keyword evidence="1 3" id="KW-0853">WD repeat</keyword>
<organism evidence="4 5">
    <name type="scientific">Phanerochaete carnosa (strain HHB-10118-sp)</name>
    <name type="common">White-rot fungus</name>
    <name type="synonym">Peniophora carnosa</name>
    <dbReference type="NCBI Taxonomy" id="650164"/>
    <lineage>
        <taxon>Eukaryota</taxon>
        <taxon>Fungi</taxon>
        <taxon>Dikarya</taxon>
        <taxon>Basidiomycota</taxon>
        <taxon>Agaricomycotina</taxon>
        <taxon>Agaricomycetes</taxon>
        <taxon>Polyporales</taxon>
        <taxon>Phanerochaetaceae</taxon>
        <taxon>Phanerochaete</taxon>
    </lineage>
</organism>
<keyword evidence="2" id="KW-0677">Repeat</keyword>
<dbReference type="SMART" id="SM00320">
    <property type="entry name" value="WD40"/>
    <property type="match status" value="5"/>
</dbReference>
<dbReference type="KEGG" id="pco:PHACADRAFT_262040"/>
<dbReference type="GeneID" id="18918162"/>
<dbReference type="InterPro" id="IPR011047">
    <property type="entry name" value="Quinoprotein_ADH-like_sf"/>
</dbReference>
<protein>
    <submittedName>
        <fullName evidence="4">Uncharacterized protein</fullName>
    </submittedName>
</protein>
<proteinExistence type="predicted"/>
<dbReference type="Pfam" id="PF00400">
    <property type="entry name" value="WD40"/>
    <property type="match status" value="2"/>
</dbReference>
<dbReference type="HOGENOM" id="CLU_000288_57_36_1"/>
<evidence type="ECO:0000256" key="3">
    <source>
        <dbReference type="PROSITE-ProRule" id="PRU00221"/>
    </source>
</evidence>
<dbReference type="SUPFAM" id="SSF50998">
    <property type="entry name" value="Quinoprotein alcohol dehydrogenase-like"/>
    <property type="match status" value="1"/>
</dbReference>
<dbReference type="InterPro" id="IPR015943">
    <property type="entry name" value="WD40/YVTN_repeat-like_dom_sf"/>
</dbReference>
<dbReference type="InterPro" id="IPR001680">
    <property type="entry name" value="WD40_rpt"/>
</dbReference>
<dbReference type="PROSITE" id="PS00678">
    <property type="entry name" value="WD_REPEATS_1"/>
    <property type="match status" value="2"/>
</dbReference>
<reference evidence="4 5" key="1">
    <citation type="journal article" date="2012" name="BMC Genomics">
        <title>Comparative genomics of the white-rot fungi, Phanerochaete carnosa and P. chrysosporium, to elucidate the genetic basis of the distinct wood types they colonize.</title>
        <authorList>
            <person name="Suzuki H."/>
            <person name="MacDonald J."/>
            <person name="Syed K."/>
            <person name="Salamov A."/>
            <person name="Hori C."/>
            <person name="Aerts A."/>
            <person name="Henrissat B."/>
            <person name="Wiebenga A."/>
            <person name="vanKuyk P.A."/>
            <person name="Barry K."/>
            <person name="Lindquist E."/>
            <person name="LaButti K."/>
            <person name="Lapidus A."/>
            <person name="Lucas S."/>
            <person name="Coutinho P."/>
            <person name="Gong Y."/>
            <person name="Samejima M."/>
            <person name="Mahadevan R."/>
            <person name="Abou-Zaid M."/>
            <person name="de Vries R.P."/>
            <person name="Igarashi K."/>
            <person name="Yadav J.S."/>
            <person name="Grigoriev I.V."/>
            <person name="Master E.R."/>
        </authorList>
    </citation>
    <scope>NUCLEOTIDE SEQUENCE [LARGE SCALE GENOMIC DNA]</scope>
    <source>
        <strain evidence="4 5">HHB-10118-sp</strain>
    </source>
</reference>
<keyword evidence="5" id="KW-1185">Reference proteome</keyword>
<dbReference type="STRING" id="650164.K5WN16"/>
<name>K5WN16_PHACS</name>
<dbReference type="Gene3D" id="2.130.10.10">
    <property type="entry name" value="YVTN repeat-like/Quinoprotein amine dehydrogenase"/>
    <property type="match status" value="2"/>
</dbReference>
<dbReference type="PROSITE" id="PS50294">
    <property type="entry name" value="WD_REPEATS_REGION"/>
    <property type="match status" value="2"/>
</dbReference>
<dbReference type="Proteomes" id="UP000008370">
    <property type="component" value="Unassembled WGS sequence"/>
</dbReference>